<feature type="compositionally biased region" description="Low complexity" evidence="1">
    <location>
        <begin position="603"/>
        <end position="613"/>
    </location>
</feature>
<feature type="compositionally biased region" description="Gly residues" evidence="1">
    <location>
        <begin position="919"/>
        <end position="931"/>
    </location>
</feature>
<accession>A0A150GR43</accession>
<sequence length="1150" mass="116252">MPSADRDAELSRRIAALASLRDAELLLYEAGRWFRSGHAAELLARLPDLDLRDDNAGARVRQLVRFLAAGTLSSPDPVSGPALAACVAALARLRYAPPEAVPQLCAALLAGHGRKLRRCGGGDLAGLAWGLAALELLYGDLHQAVKLPAGTARARVAAGGGARVVGHVAAGGSGGAEAGAQEAAEEAGVGRLGAGEGATARADVGLEPSAGPAAARALSGAGDAVQPELQQEPVSAAGADTNGGERELEAGAAAATAGSTAVPGTARPQAPDGAAQEHQAAEVAADPAPRPSLSLSLSEETPDGFQSTAADALRTATAAPGSAAPAPAVPRWRRRRHGLQLQSRAPPEQVWLVPAAMAAIWQRLAAAAGAAAAAGDMEGEHLAKVAWAYAKVGRADPRLFGQLAGATLELLMPYLERVEAAAAAAPSYASVAAAASVATGGPPPLDAASVTNLVWAFVTAGQQQRQLLAALATVVVPYKSSYDNDQLATIARSYAAAVHYDTQLCTAIGMVTSRRLRHLTASQLPALLGSLAALGHREGELALAGGPVGRALSGLAEQLSPHEACELLWSVAQLRLDVRVDESTPGAGVLGLGLTDPADAERGTAAATSASGTVGNRGSGRSAGGGGGRGRRSGATEGALAVLIGGMLGRCDQLAPAELVRAVTALALLPPGGGGGGGRELRRRLAAELREALGRQPPGAFGGAAALRQLYGASQLVGQMLEAEGADSGFESAGSVSWDHERWEEEVAAIARASGDEEGGEAGAHSPSPWGSPGRGGGGSQRQFRSGGGREPLFASASAWAGARSFATSAEEPPTAPHCGAAAAERGWSQPELQEEQETTAPTGPTGSPQPEQAYPPQRRRSSRRRRGTDELGAYDEADPYDSSWSDVDWDSISVPPPAAAASAAGLRGAAPPRAALSGGSGGCGGEGSGLEAGTATATESAVALASGPLPYTLRKVYDEASGRELWEVAAPDAGGAGARSAEEPAARLLPPGLLAACRAAAREEAAAEVARLEAAEGEPGELWKLEVALALHDLTGSEPLARWSAAGGAAVADLLLPPPPAADEAGAGAGAGWPTHGSPPLPVAVLLLGPHDTTSNPPYIPLGHTRLRQRLLEALGVRVLLLPRFLWRAMGSSPEEQLCLLGNLLGRQR</sequence>
<reference evidence="3" key="1">
    <citation type="journal article" date="2016" name="Nat. Commun.">
        <title>The Gonium pectorale genome demonstrates co-option of cell cycle regulation during the evolution of multicellularity.</title>
        <authorList>
            <person name="Hanschen E.R."/>
            <person name="Marriage T.N."/>
            <person name="Ferris P.J."/>
            <person name="Hamaji T."/>
            <person name="Toyoda A."/>
            <person name="Fujiyama A."/>
            <person name="Neme R."/>
            <person name="Noguchi H."/>
            <person name="Minakuchi Y."/>
            <person name="Suzuki M."/>
            <person name="Kawai-Toyooka H."/>
            <person name="Smith D.R."/>
            <person name="Sparks H."/>
            <person name="Anderson J."/>
            <person name="Bakaric R."/>
            <person name="Luria V."/>
            <person name="Karger A."/>
            <person name="Kirschner M.W."/>
            <person name="Durand P.M."/>
            <person name="Michod R.E."/>
            <person name="Nozaki H."/>
            <person name="Olson B.J."/>
        </authorList>
    </citation>
    <scope>NUCLEOTIDE SEQUENCE [LARGE SCALE GENOMIC DNA]</scope>
    <source>
        <strain evidence="3">NIES-2863</strain>
    </source>
</reference>
<feature type="compositionally biased region" description="Low complexity" evidence="1">
    <location>
        <begin position="250"/>
        <end position="266"/>
    </location>
</feature>
<feature type="compositionally biased region" description="Low complexity" evidence="1">
    <location>
        <begin position="274"/>
        <end position="285"/>
    </location>
</feature>
<dbReference type="AlphaFoldDB" id="A0A150GR43"/>
<dbReference type="EMBL" id="LSYV01000011">
    <property type="protein sequence ID" value="KXZ52309.1"/>
    <property type="molecule type" value="Genomic_DNA"/>
</dbReference>
<dbReference type="Proteomes" id="UP000075714">
    <property type="component" value="Unassembled WGS sequence"/>
</dbReference>
<dbReference type="OrthoDB" id="545891at2759"/>
<protein>
    <recommendedName>
        <fullName evidence="4">RAP domain-containing protein</fullName>
    </recommendedName>
</protein>
<feature type="compositionally biased region" description="Basic residues" evidence="1">
    <location>
        <begin position="858"/>
        <end position="867"/>
    </location>
</feature>
<comment type="caution">
    <text evidence="2">The sequence shown here is derived from an EMBL/GenBank/DDBJ whole genome shotgun (WGS) entry which is preliminary data.</text>
</comment>
<feature type="region of interest" description="Disordered" evidence="1">
    <location>
        <begin position="805"/>
        <end position="883"/>
    </location>
</feature>
<feature type="compositionally biased region" description="Gly residues" evidence="1">
    <location>
        <begin position="773"/>
        <end position="790"/>
    </location>
</feature>
<evidence type="ECO:0000313" key="3">
    <source>
        <dbReference type="Proteomes" id="UP000075714"/>
    </source>
</evidence>
<gene>
    <name evidence="2" type="ORF">GPECTOR_10g941</name>
</gene>
<feature type="compositionally biased region" description="Gly residues" evidence="1">
    <location>
        <begin position="615"/>
        <end position="628"/>
    </location>
</feature>
<feature type="compositionally biased region" description="Polar residues" evidence="1">
    <location>
        <begin position="839"/>
        <end position="851"/>
    </location>
</feature>
<organism evidence="2 3">
    <name type="scientific">Gonium pectorale</name>
    <name type="common">Green alga</name>
    <dbReference type="NCBI Taxonomy" id="33097"/>
    <lineage>
        <taxon>Eukaryota</taxon>
        <taxon>Viridiplantae</taxon>
        <taxon>Chlorophyta</taxon>
        <taxon>core chlorophytes</taxon>
        <taxon>Chlorophyceae</taxon>
        <taxon>CS clade</taxon>
        <taxon>Chlamydomonadales</taxon>
        <taxon>Volvocaceae</taxon>
        <taxon>Gonium</taxon>
    </lineage>
</organism>
<feature type="region of interest" description="Disordered" evidence="1">
    <location>
        <begin position="752"/>
        <end position="792"/>
    </location>
</feature>
<feature type="region of interest" description="Disordered" evidence="1">
    <location>
        <begin position="602"/>
        <end position="634"/>
    </location>
</feature>
<name>A0A150GR43_GONPE</name>
<proteinExistence type="predicted"/>
<evidence type="ECO:0000313" key="2">
    <source>
        <dbReference type="EMBL" id="KXZ52309.1"/>
    </source>
</evidence>
<feature type="compositionally biased region" description="Low complexity" evidence="1">
    <location>
        <begin position="763"/>
        <end position="772"/>
    </location>
</feature>
<feature type="region of interest" description="Disordered" evidence="1">
    <location>
        <begin position="249"/>
        <end position="307"/>
    </location>
</feature>
<evidence type="ECO:0008006" key="4">
    <source>
        <dbReference type="Google" id="ProtNLM"/>
    </source>
</evidence>
<keyword evidence="3" id="KW-1185">Reference proteome</keyword>
<feature type="region of interest" description="Disordered" evidence="1">
    <location>
        <begin position="911"/>
        <end position="933"/>
    </location>
</feature>
<evidence type="ECO:0000256" key="1">
    <source>
        <dbReference type="SAM" id="MobiDB-lite"/>
    </source>
</evidence>